<keyword evidence="2" id="KW-1185">Reference proteome</keyword>
<evidence type="ECO:0000313" key="2">
    <source>
        <dbReference type="Proteomes" id="UP000317180"/>
    </source>
</evidence>
<name>A0ABQ0SMP2_9BACL</name>
<protein>
    <recommendedName>
        <fullName evidence="3">Sporulation protein YjcZ</fullName>
    </recommendedName>
</protein>
<proteinExistence type="predicted"/>
<gene>
    <name evidence="1" type="ORF">BAG01nite_10300</name>
</gene>
<evidence type="ECO:0000313" key="1">
    <source>
        <dbReference type="EMBL" id="GED24928.1"/>
    </source>
</evidence>
<evidence type="ECO:0008006" key="3">
    <source>
        <dbReference type="Google" id="ProtNLM"/>
    </source>
</evidence>
<comment type="caution">
    <text evidence="1">The sequence shown here is derived from an EMBL/GenBank/DDBJ whole genome shotgun (WGS) entry which is preliminary data.</text>
</comment>
<reference evidence="1 2" key="1">
    <citation type="submission" date="2019-06" db="EMBL/GenBank/DDBJ databases">
        <title>Whole genome shotgun sequence of Brevibacillus agri NBRC 15538.</title>
        <authorList>
            <person name="Hosoyama A."/>
            <person name="Uohara A."/>
            <person name="Ohji S."/>
            <person name="Ichikawa N."/>
        </authorList>
    </citation>
    <scope>NUCLEOTIDE SEQUENCE [LARGE SCALE GENOMIC DNA]</scope>
    <source>
        <strain evidence="1 2">NBRC 15538</strain>
    </source>
</reference>
<organism evidence="1 2">
    <name type="scientific">Brevibacillus agri</name>
    <dbReference type="NCBI Taxonomy" id="51101"/>
    <lineage>
        <taxon>Bacteria</taxon>
        <taxon>Bacillati</taxon>
        <taxon>Bacillota</taxon>
        <taxon>Bacilli</taxon>
        <taxon>Bacillales</taxon>
        <taxon>Paenibacillaceae</taxon>
        <taxon>Brevibacillus</taxon>
    </lineage>
</organism>
<sequence length="43" mass="3946">MGGCSGCSGYSGIGSGIGRIGGIPNGIIPGNGGIICHGLTNGL</sequence>
<dbReference type="EMBL" id="BJOD01000009">
    <property type="protein sequence ID" value="GED24928.1"/>
    <property type="molecule type" value="Genomic_DNA"/>
</dbReference>
<accession>A0ABQ0SMP2</accession>
<dbReference type="Proteomes" id="UP000317180">
    <property type="component" value="Unassembled WGS sequence"/>
</dbReference>